<gene>
    <name evidence="1" type="ORF">FJQ54_04375</name>
</gene>
<dbReference type="EMBL" id="VFSU01000013">
    <property type="protein sequence ID" value="TPE63102.1"/>
    <property type="molecule type" value="Genomic_DNA"/>
</dbReference>
<accession>A0A501XQU1</accession>
<dbReference type="Proteomes" id="UP000319897">
    <property type="component" value="Unassembled WGS sequence"/>
</dbReference>
<protein>
    <submittedName>
        <fullName evidence="1">Uncharacterized protein</fullName>
    </submittedName>
</protein>
<dbReference type="Pfam" id="PF20116">
    <property type="entry name" value="DUF6506"/>
    <property type="match status" value="2"/>
</dbReference>
<organism evidence="1 2">
    <name type="scientific">Sandaracinobacter neustonicus</name>
    <dbReference type="NCBI Taxonomy" id="1715348"/>
    <lineage>
        <taxon>Bacteria</taxon>
        <taxon>Pseudomonadati</taxon>
        <taxon>Pseudomonadota</taxon>
        <taxon>Alphaproteobacteria</taxon>
        <taxon>Sphingomonadales</taxon>
        <taxon>Sphingosinicellaceae</taxon>
        <taxon>Sandaracinobacter</taxon>
    </lineage>
</organism>
<dbReference type="InterPro" id="IPR045441">
    <property type="entry name" value="DUF6506"/>
</dbReference>
<dbReference type="RefSeq" id="WP_140927231.1">
    <property type="nucleotide sequence ID" value="NZ_VFSU01000013.1"/>
</dbReference>
<sequence length="203" mass="21056">MQNGPLQKAIIYEGWGADPARDRWVRHSASGRMDIVAIGDPALAPMVACELARNGARLIEMCGAVSPGWRAKVSAAVDGKAVVSSVTYGVESLIFGAAAAQGFINGKPPREAHFILENGSDPRMDRFELTFPPQHATFIPVPDEMSAAEIAADLALSGIGLIELFGGFSDAGAAAVIEAVAGRVPVGAGSVGFNQFDFGSTKG</sequence>
<keyword evidence="2" id="KW-1185">Reference proteome</keyword>
<reference evidence="1 2" key="1">
    <citation type="submission" date="2019-06" db="EMBL/GenBank/DDBJ databases">
        <authorList>
            <person name="Lee I."/>
            <person name="Jang G.I."/>
            <person name="Hwang C.Y."/>
        </authorList>
    </citation>
    <scope>NUCLEOTIDE SEQUENCE [LARGE SCALE GENOMIC DNA]</scope>
    <source>
        <strain evidence="1 2">PAMC 28131</strain>
    </source>
</reference>
<dbReference type="AlphaFoldDB" id="A0A501XQU1"/>
<proteinExistence type="predicted"/>
<evidence type="ECO:0000313" key="2">
    <source>
        <dbReference type="Proteomes" id="UP000319897"/>
    </source>
</evidence>
<dbReference type="OrthoDB" id="8595161at2"/>
<name>A0A501XQU1_9SPHN</name>
<comment type="caution">
    <text evidence="1">The sequence shown here is derived from an EMBL/GenBank/DDBJ whole genome shotgun (WGS) entry which is preliminary data.</text>
</comment>
<evidence type="ECO:0000313" key="1">
    <source>
        <dbReference type="EMBL" id="TPE63102.1"/>
    </source>
</evidence>